<dbReference type="PANTHER" id="PTHR17503">
    <property type="entry name" value="SYNCOLLIN"/>
    <property type="match status" value="1"/>
</dbReference>
<dbReference type="PANTHER" id="PTHR17503:SF0">
    <property type="entry name" value="SYNCOLLIN"/>
    <property type="match status" value="1"/>
</dbReference>
<keyword evidence="3" id="KW-0472">Membrane</keyword>
<dbReference type="InterPro" id="IPR028137">
    <property type="entry name" value="Syncollin"/>
</dbReference>
<feature type="chain" id="PRO_5012889487" description="Syncollin" evidence="10">
    <location>
        <begin position="24"/>
        <end position="136"/>
    </location>
</feature>
<name>A0A1V4KCR0_PATFA</name>
<reference evidence="11 12" key="1">
    <citation type="submission" date="2016-02" db="EMBL/GenBank/DDBJ databases">
        <title>Band-tailed pigeon sequencing and assembly.</title>
        <authorList>
            <person name="Soares A.E."/>
            <person name="Novak B.J."/>
            <person name="Rice E.S."/>
            <person name="O'Connell B."/>
            <person name="Chang D."/>
            <person name="Weber S."/>
            <person name="Shapiro B."/>
        </authorList>
    </citation>
    <scope>NUCLEOTIDE SEQUENCE [LARGE SCALE GENOMIC DNA]</scope>
    <source>
        <strain evidence="11">BTP2013</strain>
        <tissue evidence="11">Blood</tissue>
    </source>
</reference>
<dbReference type="STRING" id="372326.A0A1V4KCR0"/>
<keyword evidence="4" id="KW-1015">Disulfide bond</keyword>
<accession>A0A1V4KCR0</accession>
<evidence type="ECO:0000256" key="3">
    <source>
        <dbReference type="ARBA" id="ARBA00023136"/>
    </source>
</evidence>
<keyword evidence="1" id="KW-0268">Exocytosis</keyword>
<dbReference type="GO" id="GO:0042589">
    <property type="term" value="C:zymogen granule membrane"/>
    <property type="evidence" value="ECO:0007669"/>
    <property type="project" value="UniProtKB-SubCell"/>
</dbReference>
<evidence type="ECO:0000256" key="7">
    <source>
        <dbReference type="ARBA" id="ARBA00057037"/>
    </source>
</evidence>
<dbReference type="GO" id="GO:0006887">
    <property type="term" value="P:exocytosis"/>
    <property type="evidence" value="ECO:0007669"/>
    <property type="project" value="UniProtKB-KW"/>
</dbReference>
<evidence type="ECO:0000256" key="10">
    <source>
        <dbReference type="SAM" id="SignalP"/>
    </source>
</evidence>
<evidence type="ECO:0000256" key="8">
    <source>
        <dbReference type="ARBA" id="ARBA00060468"/>
    </source>
</evidence>
<evidence type="ECO:0000313" key="12">
    <source>
        <dbReference type="Proteomes" id="UP000190648"/>
    </source>
</evidence>
<organism evidence="11 12">
    <name type="scientific">Patagioenas fasciata monilis</name>
    <dbReference type="NCBI Taxonomy" id="372326"/>
    <lineage>
        <taxon>Eukaryota</taxon>
        <taxon>Metazoa</taxon>
        <taxon>Chordata</taxon>
        <taxon>Craniata</taxon>
        <taxon>Vertebrata</taxon>
        <taxon>Euteleostomi</taxon>
        <taxon>Archelosauria</taxon>
        <taxon>Archosauria</taxon>
        <taxon>Dinosauria</taxon>
        <taxon>Saurischia</taxon>
        <taxon>Theropoda</taxon>
        <taxon>Coelurosauria</taxon>
        <taxon>Aves</taxon>
        <taxon>Neognathae</taxon>
        <taxon>Neoaves</taxon>
        <taxon>Columbimorphae</taxon>
        <taxon>Columbiformes</taxon>
        <taxon>Columbidae</taxon>
        <taxon>Patagioenas</taxon>
    </lineage>
</organism>
<gene>
    <name evidence="11" type="primary">SYCN</name>
    <name evidence="11" type="ORF">AV530_014613</name>
</gene>
<evidence type="ECO:0000256" key="4">
    <source>
        <dbReference type="ARBA" id="ARBA00023157"/>
    </source>
</evidence>
<keyword evidence="2 10" id="KW-0732">Signal</keyword>
<protein>
    <recommendedName>
        <fullName evidence="9">Syncollin</fullName>
    </recommendedName>
</protein>
<evidence type="ECO:0000256" key="2">
    <source>
        <dbReference type="ARBA" id="ARBA00022729"/>
    </source>
</evidence>
<dbReference type="Pfam" id="PF15138">
    <property type="entry name" value="Syncollin"/>
    <property type="match status" value="1"/>
</dbReference>
<keyword evidence="5" id="KW-0968">Cytoplasmic vesicle</keyword>
<dbReference type="EMBL" id="LSYS01003768">
    <property type="protein sequence ID" value="OPJ82232.1"/>
    <property type="molecule type" value="Genomic_DNA"/>
</dbReference>
<dbReference type="AlphaFoldDB" id="A0A1V4KCR0"/>
<dbReference type="OrthoDB" id="9947298at2759"/>
<dbReference type="FunFam" id="2.60.20.10:FF:000014">
    <property type="entry name" value="Syncollin"/>
    <property type="match status" value="1"/>
</dbReference>
<evidence type="ECO:0000256" key="9">
    <source>
        <dbReference type="ARBA" id="ARBA00074712"/>
    </source>
</evidence>
<evidence type="ECO:0000256" key="5">
    <source>
        <dbReference type="ARBA" id="ARBA00023329"/>
    </source>
</evidence>
<evidence type="ECO:0000256" key="6">
    <source>
        <dbReference type="ARBA" id="ARBA00037795"/>
    </source>
</evidence>
<dbReference type="Proteomes" id="UP000190648">
    <property type="component" value="Unassembled WGS sequence"/>
</dbReference>
<feature type="signal peptide" evidence="10">
    <location>
        <begin position="1"/>
        <end position="23"/>
    </location>
</feature>
<evidence type="ECO:0000313" key="11">
    <source>
        <dbReference type="EMBL" id="OPJ82232.1"/>
    </source>
</evidence>
<dbReference type="Gene3D" id="2.60.20.10">
    <property type="entry name" value="Crystallins"/>
    <property type="match status" value="1"/>
</dbReference>
<evidence type="ECO:0000256" key="1">
    <source>
        <dbReference type="ARBA" id="ARBA00022483"/>
    </source>
</evidence>
<keyword evidence="12" id="KW-1185">Reference proteome</keyword>
<comment type="function">
    <text evidence="7">Functions in exocytosis in pancreatic acinar cells regulating the fusion of zymogen granules with each other. May have a pore-forming activity on membranes and regulate exocytosis in other exocrine tissues.</text>
</comment>
<comment type="subcellular location">
    <subcellularLocation>
        <location evidence="6">Zymogen granule lumen</location>
    </subcellularLocation>
    <subcellularLocation>
        <location evidence="8">Zymogen granule membrane</location>
        <topology evidence="8">Peripheral membrane protein</topology>
        <orientation evidence="8">Lumenal side</orientation>
    </subcellularLocation>
</comment>
<comment type="caution">
    <text evidence="11">The sequence shown here is derived from an EMBL/GenBank/DDBJ whole genome shotgun (WGS) entry which is preliminary data.</text>
</comment>
<proteinExistence type="predicted"/>
<sequence length="136" mass="14279">MAALATVTVTVVAALAALGGAGAQCPAPASLSLEDGTRLCALLYADDSPYYDQCCGGAALEVAPGDDFPYMPLGWGNRVSSLVVGTRCKLTVWSRAGKRGQRHSFSAGEVPRLQEVKKGLFGNWNNAISGYYCECK</sequence>